<evidence type="ECO:0000256" key="3">
    <source>
        <dbReference type="ARBA" id="ARBA00004922"/>
    </source>
</evidence>
<evidence type="ECO:0000256" key="16">
    <source>
        <dbReference type="RuleBase" id="RU361242"/>
    </source>
</evidence>
<dbReference type="EMBL" id="CAJOBC010004397">
    <property type="protein sequence ID" value="CAF3826146.1"/>
    <property type="molecule type" value="Genomic_DNA"/>
</dbReference>
<evidence type="ECO:0000256" key="10">
    <source>
        <dbReference type="ARBA" id="ARBA00022968"/>
    </source>
</evidence>
<evidence type="ECO:0000313" key="19">
    <source>
        <dbReference type="EMBL" id="CAF1057323.1"/>
    </source>
</evidence>
<dbReference type="Pfam" id="PF00652">
    <property type="entry name" value="Ricin_B_lectin"/>
    <property type="match status" value="1"/>
</dbReference>
<evidence type="ECO:0000259" key="17">
    <source>
        <dbReference type="SMART" id="SM00458"/>
    </source>
</evidence>
<proteinExistence type="inferred from homology"/>
<evidence type="ECO:0000313" key="22">
    <source>
        <dbReference type="Proteomes" id="UP000663829"/>
    </source>
</evidence>
<keyword evidence="9 16" id="KW-0430">Lectin</keyword>
<dbReference type="GO" id="GO:0006493">
    <property type="term" value="P:protein O-linked glycosylation"/>
    <property type="evidence" value="ECO:0007669"/>
    <property type="project" value="TreeGrafter"/>
</dbReference>
<feature type="domain" description="Ricin B lectin" evidence="17">
    <location>
        <begin position="486"/>
        <end position="620"/>
    </location>
</feature>
<dbReference type="EMBL" id="CAJNOQ010004397">
    <property type="protein sequence ID" value="CAF1057323.1"/>
    <property type="molecule type" value="Genomic_DNA"/>
</dbReference>
<evidence type="ECO:0000256" key="2">
    <source>
        <dbReference type="ARBA" id="ARBA00004323"/>
    </source>
</evidence>
<dbReference type="InterPro" id="IPR000772">
    <property type="entry name" value="Ricin_B_lectin"/>
</dbReference>
<dbReference type="OrthoDB" id="330637at2759"/>
<keyword evidence="22" id="KW-1185">Reference proteome</keyword>
<dbReference type="FunFam" id="3.90.550.10:FF:000021">
    <property type="entry name" value="Polypeptide N-acetylgalactosaminyltransferase"/>
    <property type="match status" value="1"/>
</dbReference>
<keyword evidence="15 16" id="KW-0464">Manganese</keyword>
<dbReference type="Gene3D" id="3.90.550.10">
    <property type="entry name" value="Spore Coat Polysaccharide Biosynthesis Protein SpsA, Chain A"/>
    <property type="match status" value="1"/>
</dbReference>
<sequence length="625" mass="72362">MKKIRMWKRQYLHVIIFVSLFWICIDVFILMLFTDCAKTIVVPCSSIKPVKGDPTYEKHSKLIQTSNNKEQSHKIADINIIQKQHNQTEIKKELGFFEKLFKYDASATNPTSWHGEGGRAVVIPQQLKLEAKKRFKENQFNIVASDLIALNRSINDQRSQRCHAHEFPSDLPTTSIVIVFHNEGNSTLLRTLTSIVIRSPTHLIHEIILVDDASIDREYLDKSLEEFIKLLPVQIHLLRNDKRLGLMKSRLKGAEIAGGDTLTFLDAHIETSPGWLEYLLYEVKKDRTAVVCPIIDVINDDDFAYLTGSDMTWGGFNWKLNFRWYPVPQREEIRRNHDRSLPLLSPTMAGGLFTINREYFYEIGSYDPGMEVWGGENLEMSFRVWMCGGKVMIHPCSHVGHVFRKQTPYTFPGGTGTVIYHNNKRLVEVWLDKYKDLVYSILPELRNVDGGDVSERLKLREKLKCKDFRWYLENIYPESSMPVDYHHVGAIRSEGRSSCLTVHTRYVGKLPNSTLFVSQCVGNGKKNATKLAAYQIIVYSRNGELRFDDLCMEGSKNDVVKLQKCQYQNQKQIWEYNKVTKQMKHLNTGQCMTVNQNQENEKVHLAVCASFDMRQRWVLEQKIEL</sequence>
<organism evidence="19 22">
    <name type="scientific">Didymodactylos carnosus</name>
    <dbReference type="NCBI Taxonomy" id="1234261"/>
    <lineage>
        <taxon>Eukaryota</taxon>
        <taxon>Metazoa</taxon>
        <taxon>Spiralia</taxon>
        <taxon>Gnathifera</taxon>
        <taxon>Rotifera</taxon>
        <taxon>Eurotatoria</taxon>
        <taxon>Bdelloidea</taxon>
        <taxon>Philodinida</taxon>
        <taxon>Philodinidae</taxon>
        <taxon>Didymodactylos</taxon>
    </lineage>
</organism>
<evidence type="ECO:0000256" key="13">
    <source>
        <dbReference type="ARBA" id="ARBA00023136"/>
    </source>
</evidence>
<dbReference type="Gene3D" id="2.80.10.50">
    <property type="match status" value="1"/>
</dbReference>
<keyword evidence="12 16" id="KW-0333">Golgi apparatus</keyword>
<accession>A0A814KVN4</accession>
<evidence type="ECO:0000256" key="1">
    <source>
        <dbReference type="ARBA" id="ARBA00001936"/>
    </source>
</evidence>
<evidence type="ECO:0000256" key="14">
    <source>
        <dbReference type="ARBA" id="ARBA00023157"/>
    </source>
</evidence>
<dbReference type="Proteomes" id="UP000663829">
    <property type="component" value="Unassembled WGS sequence"/>
</dbReference>
<comment type="similarity">
    <text evidence="4 16">Belongs to the glycosyltransferase 2 family. GalNAc-T subfamily.</text>
</comment>
<dbReference type="InterPro" id="IPR029044">
    <property type="entry name" value="Nucleotide-diphossugar_trans"/>
</dbReference>
<name>A0A814KVN4_9BILA</name>
<dbReference type="SMART" id="SM00458">
    <property type="entry name" value="RICIN"/>
    <property type="match status" value="1"/>
</dbReference>
<gene>
    <name evidence="19" type="ORF">GPM918_LOCUS16597</name>
    <name evidence="18" type="ORF">OVA965_LOCUS2610</name>
    <name evidence="21" type="ORF">SRO942_LOCUS16597</name>
    <name evidence="20" type="ORF">TMI583_LOCUS2610</name>
</gene>
<dbReference type="EMBL" id="CAJOBA010000568">
    <property type="protein sequence ID" value="CAF3541950.1"/>
    <property type="molecule type" value="Genomic_DNA"/>
</dbReference>
<dbReference type="GO" id="GO:0046872">
    <property type="term" value="F:metal ion binding"/>
    <property type="evidence" value="ECO:0007669"/>
    <property type="project" value="UniProtKB-KW"/>
</dbReference>
<evidence type="ECO:0000313" key="21">
    <source>
        <dbReference type="EMBL" id="CAF3826146.1"/>
    </source>
</evidence>
<evidence type="ECO:0000313" key="18">
    <source>
        <dbReference type="EMBL" id="CAF0762122.1"/>
    </source>
</evidence>
<evidence type="ECO:0000256" key="12">
    <source>
        <dbReference type="ARBA" id="ARBA00023034"/>
    </source>
</evidence>
<dbReference type="Pfam" id="PF00535">
    <property type="entry name" value="Glycos_transf_2"/>
    <property type="match status" value="1"/>
</dbReference>
<dbReference type="EC" id="2.4.1.-" evidence="16"/>
<evidence type="ECO:0000256" key="9">
    <source>
        <dbReference type="ARBA" id="ARBA00022734"/>
    </source>
</evidence>
<keyword evidence="11 16" id="KW-1133">Transmembrane helix</keyword>
<evidence type="ECO:0000256" key="5">
    <source>
        <dbReference type="ARBA" id="ARBA00022676"/>
    </source>
</evidence>
<keyword evidence="6 16" id="KW-0808">Transferase</keyword>
<reference evidence="19" key="1">
    <citation type="submission" date="2021-02" db="EMBL/GenBank/DDBJ databases">
        <authorList>
            <person name="Nowell W R."/>
        </authorList>
    </citation>
    <scope>NUCLEOTIDE SEQUENCE</scope>
</reference>
<dbReference type="UniPathway" id="UPA00378"/>
<dbReference type="Proteomes" id="UP000681722">
    <property type="component" value="Unassembled WGS sequence"/>
</dbReference>
<dbReference type="Proteomes" id="UP000677228">
    <property type="component" value="Unassembled WGS sequence"/>
</dbReference>
<protein>
    <recommendedName>
        <fullName evidence="16">Polypeptide N-acetylgalactosaminyltransferase</fullName>
        <ecNumber evidence="16">2.4.1.-</ecNumber>
    </recommendedName>
    <alternativeName>
        <fullName evidence="16">Protein-UDP acetylgalactosaminyltransferase</fullName>
    </alternativeName>
</protein>
<dbReference type="Proteomes" id="UP000682733">
    <property type="component" value="Unassembled WGS sequence"/>
</dbReference>
<keyword evidence="13 16" id="KW-0472">Membrane</keyword>
<keyword evidence="5 16" id="KW-0328">Glycosyltransferase</keyword>
<evidence type="ECO:0000256" key="7">
    <source>
        <dbReference type="ARBA" id="ARBA00022692"/>
    </source>
</evidence>
<evidence type="ECO:0000256" key="11">
    <source>
        <dbReference type="ARBA" id="ARBA00022989"/>
    </source>
</evidence>
<dbReference type="SUPFAM" id="SSF50370">
    <property type="entry name" value="Ricin B-like lectins"/>
    <property type="match status" value="1"/>
</dbReference>
<dbReference type="GO" id="GO:0004653">
    <property type="term" value="F:polypeptide N-acetylgalactosaminyltransferase activity"/>
    <property type="evidence" value="ECO:0007669"/>
    <property type="project" value="TreeGrafter"/>
</dbReference>
<dbReference type="CDD" id="cd02510">
    <property type="entry name" value="pp-GalNAc-T"/>
    <property type="match status" value="1"/>
</dbReference>
<comment type="caution">
    <text evidence="19">The sequence shown here is derived from an EMBL/GenBank/DDBJ whole genome shotgun (WGS) entry which is preliminary data.</text>
</comment>
<dbReference type="PROSITE" id="PS50231">
    <property type="entry name" value="RICIN_B_LECTIN"/>
    <property type="match status" value="1"/>
</dbReference>
<keyword evidence="14 16" id="KW-1015">Disulfide bond</keyword>
<dbReference type="EMBL" id="CAJNOK010000568">
    <property type="protein sequence ID" value="CAF0762122.1"/>
    <property type="molecule type" value="Genomic_DNA"/>
</dbReference>
<dbReference type="GO" id="GO:0030246">
    <property type="term" value="F:carbohydrate binding"/>
    <property type="evidence" value="ECO:0007669"/>
    <property type="project" value="UniProtKB-KW"/>
</dbReference>
<keyword evidence="10" id="KW-0735">Signal-anchor</keyword>
<evidence type="ECO:0000256" key="4">
    <source>
        <dbReference type="ARBA" id="ARBA00005680"/>
    </source>
</evidence>
<comment type="pathway">
    <text evidence="3 16">Protein modification; protein glycosylation.</text>
</comment>
<dbReference type="GO" id="GO:0000139">
    <property type="term" value="C:Golgi membrane"/>
    <property type="evidence" value="ECO:0007669"/>
    <property type="project" value="UniProtKB-SubCell"/>
</dbReference>
<dbReference type="PANTHER" id="PTHR11675">
    <property type="entry name" value="N-ACETYLGALACTOSAMINYLTRANSFERASE"/>
    <property type="match status" value="1"/>
</dbReference>
<dbReference type="InterPro" id="IPR001173">
    <property type="entry name" value="Glyco_trans_2-like"/>
</dbReference>
<feature type="transmembrane region" description="Helical" evidence="16">
    <location>
        <begin position="12"/>
        <end position="33"/>
    </location>
</feature>
<dbReference type="SUPFAM" id="SSF53448">
    <property type="entry name" value="Nucleotide-diphospho-sugar transferases"/>
    <property type="match status" value="1"/>
</dbReference>
<comment type="subcellular location">
    <subcellularLocation>
        <location evidence="2 16">Golgi apparatus membrane</location>
        <topology evidence="2 16">Single-pass type II membrane protein</topology>
    </subcellularLocation>
</comment>
<dbReference type="AlphaFoldDB" id="A0A814KVN4"/>
<dbReference type="InterPro" id="IPR035992">
    <property type="entry name" value="Ricin_B-like_lectins"/>
</dbReference>
<comment type="cofactor">
    <cofactor evidence="1 16">
        <name>Mn(2+)</name>
        <dbReference type="ChEBI" id="CHEBI:29035"/>
    </cofactor>
</comment>
<evidence type="ECO:0000256" key="15">
    <source>
        <dbReference type="ARBA" id="ARBA00023211"/>
    </source>
</evidence>
<dbReference type="InterPro" id="IPR045885">
    <property type="entry name" value="GalNAc-T"/>
</dbReference>
<keyword evidence="7 16" id="KW-0812">Transmembrane</keyword>
<keyword evidence="8" id="KW-0479">Metal-binding</keyword>
<evidence type="ECO:0000313" key="20">
    <source>
        <dbReference type="EMBL" id="CAF3541950.1"/>
    </source>
</evidence>
<evidence type="ECO:0000256" key="8">
    <source>
        <dbReference type="ARBA" id="ARBA00022723"/>
    </source>
</evidence>
<dbReference type="PANTHER" id="PTHR11675:SF101">
    <property type="entry name" value="POLYPEPTIDE N-ACETYLGALACTOSAMINYLTRANSFERASE 5"/>
    <property type="match status" value="1"/>
</dbReference>
<evidence type="ECO:0000256" key="6">
    <source>
        <dbReference type="ARBA" id="ARBA00022679"/>
    </source>
</evidence>